<name>A0A2X1PL09_HAEIF</name>
<protein>
    <submittedName>
        <fullName evidence="1">Uncharacterized protein</fullName>
    </submittedName>
</protein>
<dbReference type="AlphaFoldDB" id="A0A2X1PL09"/>
<dbReference type="Proteomes" id="UP000249936">
    <property type="component" value="Unassembled WGS sequence"/>
</dbReference>
<organism evidence="1 2">
    <name type="scientific">Haemophilus influenzae</name>
    <dbReference type="NCBI Taxonomy" id="727"/>
    <lineage>
        <taxon>Bacteria</taxon>
        <taxon>Pseudomonadati</taxon>
        <taxon>Pseudomonadota</taxon>
        <taxon>Gammaproteobacteria</taxon>
        <taxon>Pasteurellales</taxon>
        <taxon>Pasteurellaceae</taxon>
        <taxon>Haemophilus</taxon>
    </lineage>
</organism>
<dbReference type="EMBL" id="UASK01000003">
    <property type="protein sequence ID" value="SPX40694.1"/>
    <property type="molecule type" value="Genomic_DNA"/>
</dbReference>
<sequence>MYSNTLNYTGVTARTKKIGQEKISMDFIGDYLSAFQYAVGQSAPDLSSVIFYRTLLCGGQAIRQLMGKVIFYIGD</sequence>
<reference evidence="1 2" key="1">
    <citation type="submission" date="2018-06" db="EMBL/GenBank/DDBJ databases">
        <authorList>
            <consortium name="Pathogen Informatics"/>
            <person name="Doyle S."/>
        </authorList>
    </citation>
    <scope>NUCLEOTIDE SEQUENCE [LARGE SCALE GENOMIC DNA]</scope>
    <source>
        <strain evidence="1 2">NCTC11872</strain>
    </source>
</reference>
<evidence type="ECO:0000313" key="2">
    <source>
        <dbReference type="Proteomes" id="UP000249936"/>
    </source>
</evidence>
<evidence type="ECO:0000313" key="1">
    <source>
        <dbReference type="EMBL" id="SPX40694.1"/>
    </source>
</evidence>
<gene>
    <name evidence="1" type="ORF">NCTC11872_00270</name>
</gene>
<accession>A0A2X1PL09</accession>
<proteinExistence type="predicted"/>